<dbReference type="AlphaFoldDB" id="A0A1Y5TSR7"/>
<feature type="transmembrane region" description="Helical" evidence="7">
    <location>
        <begin position="171"/>
        <end position="192"/>
    </location>
</feature>
<reference evidence="9 10" key="1">
    <citation type="submission" date="2017-03" db="EMBL/GenBank/DDBJ databases">
        <authorList>
            <person name="Afonso C.L."/>
            <person name="Miller P.J."/>
            <person name="Scott M.A."/>
            <person name="Spackman E."/>
            <person name="Goraichik I."/>
            <person name="Dimitrov K.M."/>
            <person name="Suarez D.L."/>
            <person name="Swayne D.E."/>
        </authorList>
    </citation>
    <scope>NUCLEOTIDE SEQUENCE [LARGE SCALE GENOMIC DNA]</scope>
    <source>
        <strain evidence="9 10">CECT 7639</strain>
    </source>
</reference>
<dbReference type="PANTHER" id="PTHR21624">
    <property type="entry name" value="STEROL DESATURASE-RELATED PROTEIN"/>
    <property type="match status" value="1"/>
</dbReference>
<evidence type="ECO:0000313" key="9">
    <source>
        <dbReference type="EMBL" id="SLN71459.1"/>
    </source>
</evidence>
<gene>
    <name evidence="9" type="ORF">TRL7639_04241</name>
</gene>
<feature type="transmembrane region" description="Helical" evidence="7">
    <location>
        <begin position="118"/>
        <end position="138"/>
    </location>
</feature>
<feature type="transmembrane region" description="Helical" evidence="7">
    <location>
        <begin position="12"/>
        <end position="34"/>
    </location>
</feature>
<dbReference type="GO" id="GO:0005506">
    <property type="term" value="F:iron ion binding"/>
    <property type="evidence" value="ECO:0007669"/>
    <property type="project" value="InterPro"/>
</dbReference>
<dbReference type="EMBL" id="FWFO01000006">
    <property type="protein sequence ID" value="SLN71459.1"/>
    <property type="molecule type" value="Genomic_DNA"/>
</dbReference>
<evidence type="ECO:0000313" key="10">
    <source>
        <dbReference type="Proteomes" id="UP000193077"/>
    </source>
</evidence>
<accession>A0A1Y5TSR7</accession>
<organism evidence="9 10">
    <name type="scientific">Falsiruegeria litorea R37</name>
    <dbReference type="NCBI Taxonomy" id="1200284"/>
    <lineage>
        <taxon>Bacteria</taxon>
        <taxon>Pseudomonadati</taxon>
        <taxon>Pseudomonadota</taxon>
        <taxon>Alphaproteobacteria</taxon>
        <taxon>Rhodobacterales</taxon>
        <taxon>Roseobacteraceae</taxon>
        <taxon>Falsiruegeria</taxon>
    </lineage>
</organism>
<dbReference type="PANTHER" id="PTHR21624:SF1">
    <property type="entry name" value="ALKYLGLYCEROL MONOOXYGENASE"/>
    <property type="match status" value="1"/>
</dbReference>
<evidence type="ECO:0000256" key="2">
    <source>
        <dbReference type="ARBA" id="ARBA00022692"/>
    </source>
</evidence>
<feature type="transmembrane region" description="Helical" evidence="7">
    <location>
        <begin position="198"/>
        <end position="215"/>
    </location>
</feature>
<comment type="subcellular location">
    <subcellularLocation>
        <location evidence="1">Endomembrane system</location>
        <topology evidence="1">Multi-pass membrane protein</topology>
    </subcellularLocation>
</comment>
<dbReference type="GO" id="GO:0008610">
    <property type="term" value="P:lipid biosynthetic process"/>
    <property type="evidence" value="ECO:0007669"/>
    <property type="project" value="InterPro"/>
</dbReference>
<dbReference type="RefSeq" id="WP_085797882.1">
    <property type="nucleotide sequence ID" value="NZ_FWFO01000006.1"/>
</dbReference>
<dbReference type="Proteomes" id="UP000193077">
    <property type="component" value="Unassembled WGS sequence"/>
</dbReference>
<dbReference type="GO" id="GO:0012505">
    <property type="term" value="C:endomembrane system"/>
    <property type="evidence" value="ECO:0007669"/>
    <property type="project" value="UniProtKB-SubCell"/>
</dbReference>
<feature type="domain" description="Fatty acid hydroxylase" evidence="8">
    <location>
        <begin position="123"/>
        <end position="270"/>
    </location>
</feature>
<keyword evidence="4" id="KW-0560">Oxidoreductase</keyword>
<evidence type="ECO:0000256" key="6">
    <source>
        <dbReference type="ARBA" id="ARBA00023136"/>
    </source>
</evidence>
<evidence type="ECO:0000256" key="3">
    <source>
        <dbReference type="ARBA" id="ARBA00022989"/>
    </source>
</evidence>
<keyword evidence="5" id="KW-0443">Lipid metabolism</keyword>
<keyword evidence="3 7" id="KW-1133">Transmembrane helix</keyword>
<dbReference type="GO" id="GO:0016020">
    <property type="term" value="C:membrane"/>
    <property type="evidence" value="ECO:0007669"/>
    <property type="project" value="GOC"/>
</dbReference>
<keyword evidence="2 7" id="KW-0812">Transmembrane</keyword>
<evidence type="ECO:0000256" key="4">
    <source>
        <dbReference type="ARBA" id="ARBA00023002"/>
    </source>
</evidence>
<proteinExistence type="predicted"/>
<feature type="transmembrane region" description="Helical" evidence="7">
    <location>
        <begin position="68"/>
        <end position="92"/>
    </location>
</feature>
<keyword evidence="6 7" id="KW-0472">Membrane</keyword>
<protein>
    <submittedName>
        <fullName evidence="9">Fatty acid hydroxylase superfamily protein</fullName>
    </submittedName>
</protein>
<dbReference type="GO" id="GO:0050479">
    <property type="term" value="F:glyceryl-ether monooxygenase activity"/>
    <property type="evidence" value="ECO:0007669"/>
    <property type="project" value="TreeGrafter"/>
</dbReference>
<dbReference type="GO" id="GO:0006643">
    <property type="term" value="P:membrane lipid metabolic process"/>
    <property type="evidence" value="ECO:0007669"/>
    <property type="project" value="TreeGrafter"/>
</dbReference>
<dbReference type="InterPro" id="IPR006694">
    <property type="entry name" value="Fatty_acid_hydroxylase"/>
</dbReference>
<evidence type="ECO:0000259" key="8">
    <source>
        <dbReference type="Pfam" id="PF04116"/>
    </source>
</evidence>
<keyword evidence="10" id="KW-1185">Reference proteome</keyword>
<evidence type="ECO:0000256" key="7">
    <source>
        <dbReference type="SAM" id="Phobius"/>
    </source>
</evidence>
<name>A0A1Y5TSR7_9RHOB</name>
<dbReference type="Pfam" id="PF04116">
    <property type="entry name" value="FA_hydroxylase"/>
    <property type="match status" value="1"/>
</dbReference>
<dbReference type="OrthoDB" id="9770329at2"/>
<evidence type="ECO:0000256" key="1">
    <source>
        <dbReference type="ARBA" id="ARBA00004127"/>
    </source>
</evidence>
<sequence>MWHNTGGVLFNAGHFLSIGSLLIAFLIAFLVVVARIHKRTGGLPTPRRILAVLFPRSVFLHGSAKIDYWIFLINQGVLFWMTVTVLLSPALVSELVLGLANWIGLEGGNVETGLAGRVFYSAMLVLLWDFGASWAHYLKHRVPILWELHKVHHSAEVMTPVTAMRRHPIEAVFGSLVSAVVMGTGIAVWVFAFGQSPMPFTIFGTLAGIWVWRMAGYNLRHTHVWISYGDFWNRVFISPAQHQVHHSKSPEHFDTNFGHIFSFWDTLFGTLYLPQKDERVEFGIEDRDMEQFRSLWGVYITPVVKIWRRFCKKPSQNGQVPAE</sequence>
<dbReference type="InterPro" id="IPR051689">
    <property type="entry name" value="Sterol_desaturase/TMEM195"/>
</dbReference>
<evidence type="ECO:0000256" key="5">
    <source>
        <dbReference type="ARBA" id="ARBA00023098"/>
    </source>
</evidence>